<sequence>MVHTGRRPRGRRPYVFLPLLSPAMNVSRLMTRGAGALVAMSLLSVPASAQGAASHAAPAGAQAPASPRDSLSAKIGTADIKVNYGRPSKRGRVIFNGLSDMKWGMVWRTGANEATHLTTSKTLSFGGKDVPAGTYTLFTLIQENLKWELIVNKQTKQWGTAYDAKQDLVRIPMTVTSNNAVVEKMEIQVKPAGNGGEIIVSWDNYKAVAPFTVK</sequence>
<protein>
    <submittedName>
        <fullName evidence="2">DUF2911 domain-containing protein</fullName>
    </submittedName>
</protein>
<evidence type="ECO:0000313" key="3">
    <source>
        <dbReference type="Proteomes" id="UP000264071"/>
    </source>
</evidence>
<gene>
    <name evidence="2" type="ORF">DGD08_02235</name>
</gene>
<accession>A0A3D4V4H5</accession>
<name>A0A3D4V4H5_9BACT</name>
<proteinExistence type="predicted"/>
<feature type="chain" id="PRO_5017792005" evidence="1">
    <location>
        <begin position="50"/>
        <end position="214"/>
    </location>
</feature>
<dbReference type="Proteomes" id="UP000264071">
    <property type="component" value="Unassembled WGS sequence"/>
</dbReference>
<dbReference type="AlphaFoldDB" id="A0A3D4V4H5"/>
<organism evidence="2 3">
    <name type="scientific">Gemmatimonas aurantiaca</name>
    <dbReference type="NCBI Taxonomy" id="173480"/>
    <lineage>
        <taxon>Bacteria</taxon>
        <taxon>Pseudomonadati</taxon>
        <taxon>Gemmatimonadota</taxon>
        <taxon>Gemmatimonadia</taxon>
        <taxon>Gemmatimonadales</taxon>
        <taxon>Gemmatimonadaceae</taxon>
        <taxon>Gemmatimonas</taxon>
    </lineage>
</organism>
<dbReference type="Pfam" id="PF11138">
    <property type="entry name" value="DUF2911"/>
    <property type="match status" value="1"/>
</dbReference>
<dbReference type="InterPro" id="IPR021314">
    <property type="entry name" value="DUF2911"/>
</dbReference>
<dbReference type="EMBL" id="DPIY01000002">
    <property type="protein sequence ID" value="HCT56011.1"/>
    <property type="molecule type" value="Genomic_DNA"/>
</dbReference>
<feature type="signal peptide" evidence="1">
    <location>
        <begin position="1"/>
        <end position="49"/>
    </location>
</feature>
<evidence type="ECO:0000313" key="2">
    <source>
        <dbReference type="EMBL" id="HCT56011.1"/>
    </source>
</evidence>
<reference evidence="2 3" key="1">
    <citation type="journal article" date="2018" name="Nat. Biotechnol.">
        <title>A standardized bacterial taxonomy based on genome phylogeny substantially revises the tree of life.</title>
        <authorList>
            <person name="Parks D.H."/>
            <person name="Chuvochina M."/>
            <person name="Waite D.W."/>
            <person name="Rinke C."/>
            <person name="Skarshewski A."/>
            <person name="Chaumeil P.A."/>
            <person name="Hugenholtz P."/>
        </authorList>
    </citation>
    <scope>NUCLEOTIDE SEQUENCE [LARGE SCALE GENOMIC DNA]</scope>
    <source>
        <strain evidence="2">UBA8844</strain>
    </source>
</reference>
<comment type="caution">
    <text evidence="2">The sequence shown here is derived from an EMBL/GenBank/DDBJ whole genome shotgun (WGS) entry which is preliminary data.</text>
</comment>
<evidence type="ECO:0000256" key="1">
    <source>
        <dbReference type="SAM" id="SignalP"/>
    </source>
</evidence>
<keyword evidence="1" id="KW-0732">Signal</keyword>